<dbReference type="OrthoDB" id="6775503at2759"/>
<evidence type="ECO:0000313" key="1">
    <source>
        <dbReference type="EMBL" id="VEN62921.1"/>
    </source>
</evidence>
<proteinExistence type="predicted"/>
<organism evidence="1 2">
    <name type="scientific">Callosobruchus maculatus</name>
    <name type="common">Southern cowpea weevil</name>
    <name type="synonym">Pulse bruchid</name>
    <dbReference type="NCBI Taxonomy" id="64391"/>
    <lineage>
        <taxon>Eukaryota</taxon>
        <taxon>Metazoa</taxon>
        <taxon>Ecdysozoa</taxon>
        <taxon>Arthropoda</taxon>
        <taxon>Hexapoda</taxon>
        <taxon>Insecta</taxon>
        <taxon>Pterygota</taxon>
        <taxon>Neoptera</taxon>
        <taxon>Endopterygota</taxon>
        <taxon>Coleoptera</taxon>
        <taxon>Polyphaga</taxon>
        <taxon>Cucujiformia</taxon>
        <taxon>Chrysomeloidea</taxon>
        <taxon>Chrysomelidae</taxon>
        <taxon>Bruchinae</taxon>
        <taxon>Bruchini</taxon>
        <taxon>Callosobruchus</taxon>
    </lineage>
</organism>
<evidence type="ECO:0000313" key="2">
    <source>
        <dbReference type="Proteomes" id="UP000410492"/>
    </source>
</evidence>
<name>A0A653DUA1_CALMS</name>
<protein>
    <recommendedName>
        <fullName evidence="3">Reverse transcriptase domain-containing protein</fullName>
    </recommendedName>
</protein>
<evidence type="ECO:0008006" key="3">
    <source>
        <dbReference type="Google" id="ProtNLM"/>
    </source>
</evidence>
<dbReference type="AlphaFoldDB" id="A0A653DUA1"/>
<dbReference type="EMBL" id="CAACVG010014239">
    <property type="protein sequence ID" value="VEN62921.1"/>
    <property type="molecule type" value="Genomic_DNA"/>
</dbReference>
<accession>A0A653DUA1</accession>
<dbReference type="Proteomes" id="UP000410492">
    <property type="component" value="Unassembled WGS sequence"/>
</dbReference>
<keyword evidence="2" id="KW-1185">Reference proteome</keyword>
<reference evidence="1 2" key="1">
    <citation type="submission" date="2019-01" db="EMBL/GenBank/DDBJ databases">
        <authorList>
            <person name="Sayadi A."/>
        </authorList>
    </citation>
    <scope>NUCLEOTIDE SEQUENCE [LARGE SCALE GENOMIC DNA]</scope>
</reference>
<sequence>MFADDTTITVCGKNLEELQENIAIVMDEFSSWCQCNRLILNENKTVITNFTLLRRLPGEFATVEGIALADNTKFLGTYFDSKLTFSDHIHYVCQSLNKAFYAILQLKDVLDESGIVSVYYALAHSHMSYNIMAWGNAKDKDRVFIAQKRLVRLMYNIKPGNTCRPIFKSKQILTFPCIYILKCVLYVKRNPSWFNTLGQFHQYNTRNGRLLSIDNHTTNSFKQSPNYNCTVIYNNLPNFLRDIDKYEHFKHKVKSYLADNVFYSVKEFLEKSD</sequence>
<gene>
    <name evidence="1" type="ORF">CALMAC_LOCUS19898</name>
</gene>